<evidence type="ECO:0000313" key="2">
    <source>
        <dbReference type="EMBL" id="KGF25596.1"/>
    </source>
</evidence>
<dbReference type="RefSeq" id="WP_036561002.1">
    <property type="nucleotide sequence ID" value="NZ_JRNI01000091.1"/>
</dbReference>
<dbReference type="Proteomes" id="UP000029629">
    <property type="component" value="Unassembled WGS sequence"/>
</dbReference>
<comment type="caution">
    <text evidence="2">The sequence shown here is derived from an EMBL/GenBank/DDBJ whole genome shotgun (WGS) entry which is preliminary data.</text>
</comment>
<dbReference type="AlphaFoldDB" id="A0A095YTU5"/>
<keyword evidence="3" id="KW-1185">Reference proteome</keyword>
<sequence>MVNKEDGLQIVLSPVQMAGILHNASISEGEVLSNRLWGGVGLVGGMLQMLVAGGMCAAPDPTMLTKVGCVVVGGHAADVVHSSFNQIIAGRPTNTKTAQAVAATAEMLGTEKETAYIIALTVDLAVPIGFASAIGAVRVAAIRAGRIKLIEHEAVAGSKIGGHTISKHVGKNEQALAHRLNTERVPGGVVSSFFNLRTAERAISEAMRTNRFVIEQWVKSGRRDALVIVFNAGYKVGGSLKKGSSDYIKVSKLRVVLKPEKYNGMDYYILTSYPIR</sequence>
<organism evidence="2 3">
    <name type="scientific">Oligella urethralis DNF00040</name>
    <dbReference type="NCBI Taxonomy" id="1401065"/>
    <lineage>
        <taxon>Bacteria</taxon>
        <taxon>Pseudomonadati</taxon>
        <taxon>Pseudomonadota</taxon>
        <taxon>Betaproteobacteria</taxon>
        <taxon>Burkholderiales</taxon>
        <taxon>Alcaligenaceae</taxon>
        <taxon>Oligella</taxon>
    </lineage>
</organism>
<dbReference type="EMBL" id="JRNI01000091">
    <property type="protein sequence ID" value="KGF25596.1"/>
    <property type="molecule type" value="Genomic_DNA"/>
</dbReference>
<feature type="domain" description="Bacterial CdiA-CT RNAse A" evidence="1">
    <location>
        <begin position="162"/>
        <end position="274"/>
    </location>
</feature>
<dbReference type="CDD" id="cd20684">
    <property type="entry name" value="CdiA-CT_Yk_RNaseA-like"/>
    <property type="match status" value="1"/>
</dbReference>
<dbReference type="eggNOG" id="ENOG502ZB9M">
    <property type="taxonomic scope" value="Bacteria"/>
</dbReference>
<dbReference type="Pfam" id="PF18431">
    <property type="entry name" value="RNAse_A_bac"/>
    <property type="match status" value="1"/>
</dbReference>
<proteinExistence type="predicted"/>
<name>A0A095YTU5_9BURK</name>
<evidence type="ECO:0000313" key="3">
    <source>
        <dbReference type="Proteomes" id="UP000029629"/>
    </source>
</evidence>
<evidence type="ECO:0000259" key="1">
    <source>
        <dbReference type="Pfam" id="PF18431"/>
    </source>
</evidence>
<dbReference type="OrthoDB" id="6832592at2"/>
<accession>A0A095YTU5</accession>
<protein>
    <recommendedName>
        <fullName evidence="1">Bacterial CdiA-CT RNAse A domain-containing protein</fullName>
    </recommendedName>
</protein>
<gene>
    <name evidence="2" type="ORF">HMPREF2130_11005</name>
</gene>
<dbReference type="InterPro" id="IPR041436">
    <property type="entry name" value="RNAse_A_bac"/>
</dbReference>
<reference evidence="2 3" key="1">
    <citation type="submission" date="2014-07" db="EMBL/GenBank/DDBJ databases">
        <authorList>
            <person name="McCorrison J."/>
            <person name="Sanka R."/>
            <person name="Torralba M."/>
            <person name="Gillis M."/>
            <person name="Haft D.H."/>
            <person name="Methe B."/>
            <person name="Sutton G."/>
            <person name="Nelson K.E."/>
        </authorList>
    </citation>
    <scope>NUCLEOTIDE SEQUENCE [LARGE SCALE GENOMIC DNA]</scope>
    <source>
        <strain evidence="2 3">DNF00040</strain>
    </source>
</reference>